<proteinExistence type="predicted"/>
<dbReference type="InterPro" id="IPR011990">
    <property type="entry name" value="TPR-like_helical_dom_sf"/>
</dbReference>
<keyword evidence="2" id="KW-1185">Reference proteome</keyword>
<dbReference type="Proteomes" id="UP001196870">
    <property type="component" value="Unassembled WGS sequence"/>
</dbReference>
<protein>
    <recommendedName>
        <fullName evidence="3">Tetratricopeptide repeat protein</fullName>
    </recommendedName>
</protein>
<dbReference type="SUPFAM" id="SSF48452">
    <property type="entry name" value="TPR-like"/>
    <property type="match status" value="1"/>
</dbReference>
<accession>A0ABS5ERJ9</accession>
<dbReference type="RefSeq" id="WP_211850504.1">
    <property type="nucleotide sequence ID" value="NZ_JAAGBB010000001.1"/>
</dbReference>
<evidence type="ECO:0008006" key="3">
    <source>
        <dbReference type="Google" id="ProtNLM"/>
    </source>
</evidence>
<sequence length="106" mass="11437">MRTEIAELLHCLGYVYLRQGQLRRAAVLLMLAARDHASAPLLRTLALALIGCGLGEQATQVLDRAEALDPAGAALPLNRVLRARALLALGRREEARAAFRAVRDAA</sequence>
<evidence type="ECO:0000313" key="1">
    <source>
        <dbReference type="EMBL" id="MBR0662927.1"/>
    </source>
</evidence>
<dbReference type="EMBL" id="JAAGBB010000001">
    <property type="protein sequence ID" value="MBR0662927.1"/>
    <property type="molecule type" value="Genomic_DNA"/>
</dbReference>
<organism evidence="1 2">
    <name type="scientific">Plastoroseomonas hellenica</name>
    <dbReference type="NCBI Taxonomy" id="2687306"/>
    <lineage>
        <taxon>Bacteria</taxon>
        <taxon>Pseudomonadati</taxon>
        <taxon>Pseudomonadota</taxon>
        <taxon>Alphaproteobacteria</taxon>
        <taxon>Acetobacterales</taxon>
        <taxon>Acetobacteraceae</taxon>
        <taxon>Plastoroseomonas</taxon>
    </lineage>
</organism>
<dbReference type="Gene3D" id="1.25.40.10">
    <property type="entry name" value="Tetratricopeptide repeat domain"/>
    <property type="match status" value="1"/>
</dbReference>
<gene>
    <name evidence="1" type="ORF">GXW71_01035</name>
</gene>
<reference evidence="2" key="1">
    <citation type="journal article" date="2021" name="Syst. Appl. Microbiol.">
        <title>Roseomonas hellenica sp. nov., isolated from roots of wild-growing Alkanna tinctoria.</title>
        <authorList>
            <person name="Rat A."/>
            <person name="Naranjo H.D."/>
            <person name="Lebbe L."/>
            <person name="Cnockaert M."/>
            <person name="Krigas N."/>
            <person name="Grigoriadou K."/>
            <person name="Maloupa E."/>
            <person name="Willems A."/>
        </authorList>
    </citation>
    <scope>NUCLEOTIDE SEQUENCE [LARGE SCALE GENOMIC DNA]</scope>
    <source>
        <strain evidence="2">LMG 31523</strain>
    </source>
</reference>
<comment type="caution">
    <text evidence="1">The sequence shown here is derived from an EMBL/GenBank/DDBJ whole genome shotgun (WGS) entry which is preliminary data.</text>
</comment>
<name>A0ABS5ERJ9_9PROT</name>
<evidence type="ECO:0000313" key="2">
    <source>
        <dbReference type="Proteomes" id="UP001196870"/>
    </source>
</evidence>